<evidence type="ECO:0000313" key="1">
    <source>
        <dbReference type="EMBL" id="MFD2963696.1"/>
    </source>
</evidence>
<dbReference type="Pfam" id="PF07751">
    <property type="entry name" value="Abi_2"/>
    <property type="match status" value="1"/>
</dbReference>
<sequence>MNYTKPAVSVADQIITLKNRGLVISDEAKAASYLSNISYYRLRAYTFPFQDNTDPNHPFIEKVCFEDIINLYVFDRQFRLFVLDAIEKIEISMRTQIIYQWAMSHGSHWHLDGSLFRYSVQFAKDFTRLQQEVDRSVETFIEHYKNKYSNPPEPPCWMSLEVSSFGLLSLMFRNLKFGSEKKAITKYYGLPDVAILESWMHSFSNIRNICAHHGRLWNRRLTAHIKLPNRPLNPFINNQHVLPYKIYATLCCMKYILDIISPSNTFKEKLKSLMATCPLAQEKEMGFPKDWKNENFWQ</sequence>
<dbReference type="RefSeq" id="WP_377611812.1">
    <property type="nucleotide sequence ID" value="NZ_JBHUPA010000008.1"/>
</dbReference>
<accession>A0ABW6B2R5</accession>
<dbReference type="InterPro" id="IPR011664">
    <property type="entry name" value="Abi_system_AbiD/AbiF-like"/>
</dbReference>
<name>A0ABW6B2R5_9SPHI</name>
<keyword evidence="2" id="KW-1185">Reference proteome</keyword>
<protein>
    <submittedName>
        <fullName evidence="1">Abi family protein</fullName>
    </submittedName>
</protein>
<dbReference type="EMBL" id="JBHUPA010000008">
    <property type="protein sequence ID" value="MFD2963696.1"/>
    <property type="molecule type" value="Genomic_DNA"/>
</dbReference>
<reference evidence="2" key="1">
    <citation type="journal article" date="2019" name="Int. J. Syst. Evol. Microbiol.">
        <title>The Global Catalogue of Microorganisms (GCM) 10K type strain sequencing project: providing services to taxonomists for standard genome sequencing and annotation.</title>
        <authorList>
            <consortium name="The Broad Institute Genomics Platform"/>
            <consortium name="The Broad Institute Genome Sequencing Center for Infectious Disease"/>
            <person name="Wu L."/>
            <person name="Ma J."/>
        </authorList>
    </citation>
    <scope>NUCLEOTIDE SEQUENCE [LARGE SCALE GENOMIC DNA]</scope>
    <source>
        <strain evidence="2">KCTC 23098</strain>
    </source>
</reference>
<comment type="caution">
    <text evidence="1">The sequence shown here is derived from an EMBL/GenBank/DDBJ whole genome shotgun (WGS) entry which is preliminary data.</text>
</comment>
<gene>
    <name evidence="1" type="ORF">ACFS6J_17960</name>
</gene>
<proteinExistence type="predicted"/>
<organism evidence="1 2">
    <name type="scientific">Olivibacter jilunii</name>
    <dbReference type="NCBI Taxonomy" id="985016"/>
    <lineage>
        <taxon>Bacteria</taxon>
        <taxon>Pseudomonadati</taxon>
        <taxon>Bacteroidota</taxon>
        <taxon>Sphingobacteriia</taxon>
        <taxon>Sphingobacteriales</taxon>
        <taxon>Sphingobacteriaceae</taxon>
        <taxon>Olivibacter</taxon>
    </lineage>
</organism>
<dbReference type="Proteomes" id="UP001597560">
    <property type="component" value="Unassembled WGS sequence"/>
</dbReference>
<evidence type="ECO:0000313" key="2">
    <source>
        <dbReference type="Proteomes" id="UP001597560"/>
    </source>
</evidence>